<evidence type="ECO:0000259" key="8">
    <source>
        <dbReference type="Pfam" id="PF00999"/>
    </source>
</evidence>
<dbReference type="GO" id="GO:0016020">
    <property type="term" value="C:membrane"/>
    <property type="evidence" value="ECO:0007669"/>
    <property type="project" value="UniProtKB-SubCell"/>
</dbReference>
<feature type="transmembrane region" description="Helical" evidence="7">
    <location>
        <begin position="167"/>
        <end position="185"/>
    </location>
</feature>
<reference evidence="9 10" key="1">
    <citation type="submission" date="2017-02" db="EMBL/GenBank/DDBJ databases">
        <authorList>
            <person name="Peterson S.W."/>
        </authorList>
    </citation>
    <scope>NUCLEOTIDE SEQUENCE [LARGE SCALE GENOMIC DNA]</scope>
    <source>
        <strain evidence="9 10">CIP104813</strain>
    </source>
</reference>
<organism evidence="9 10">
    <name type="scientific">Brachybacterium nesterenkovii</name>
    <dbReference type="NCBI Taxonomy" id="47847"/>
    <lineage>
        <taxon>Bacteria</taxon>
        <taxon>Bacillati</taxon>
        <taxon>Actinomycetota</taxon>
        <taxon>Actinomycetes</taxon>
        <taxon>Micrococcales</taxon>
        <taxon>Dermabacteraceae</taxon>
        <taxon>Brachybacterium</taxon>
    </lineage>
</organism>
<comment type="subcellular location">
    <subcellularLocation>
        <location evidence="1">Membrane</location>
        <topology evidence="1">Multi-pass membrane protein</topology>
    </subcellularLocation>
</comment>
<feature type="transmembrane region" description="Helical" evidence="7">
    <location>
        <begin position="223"/>
        <end position="246"/>
    </location>
</feature>
<dbReference type="RefSeq" id="WP_087104343.1">
    <property type="nucleotide sequence ID" value="NZ_FWFG01000069.1"/>
</dbReference>
<evidence type="ECO:0000256" key="7">
    <source>
        <dbReference type="SAM" id="Phobius"/>
    </source>
</evidence>
<gene>
    <name evidence="9" type="ORF">FM110_08470</name>
</gene>
<dbReference type="GO" id="GO:1902600">
    <property type="term" value="P:proton transmembrane transport"/>
    <property type="evidence" value="ECO:0007669"/>
    <property type="project" value="InterPro"/>
</dbReference>
<dbReference type="AlphaFoldDB" id="A0A1X6X203"/>
<feature type="transmembrane region" description="Helical" evidence="7">
    <location>
        <begin position="55"/>
        <end position="78"/>
    </location>
</feature>
<keyword evidence="5 7" id="KW-1133">Transmembrane helix</keyword>
<dbReference type="Proteomes" id="UP000195981">
    <property type="component" value="Unassembled WGS sequence"/>
</dbReference>
<dbReference type="EMBL" id="FWFG01000069">
    <property type="protein sequence ID" value="SLM92548.1"/>
    <property type="molecule type" value="Genomic_DNA"/>
</dbReference>
<keyword evidence="10" id="KW-1185">Reference proteome</keyword>
<dbReference type="InterPro" id="IPR038770">
    <property type="entry name" value="Na+/solute_symporter_sf"/>
</dbReference>
<dbReference type="GO" id="GO:0015297">
    <property type="term" value="F:antiporter activity"/>
    <property type="evidence" value="ECO:0007669"/>
    <property type="project" value="InterPro"/>
</dbReference>
<feature type="transmembrane region" description="Helical" evidence="7">
    <location>
        <begin position="136"/>
        <end position="155"/>
    </location>
</feature>
<dbReference type="OrthoDB" id="3418949at2"/>
<evidence type="ECO:0000256" key="1">
    <source>
        <dbReference type="ARBA" id="ARBA00004141"/>
    </source>
</evidence>
<evidence type="ECO:0000256" key="4">
    <source>
        <dbReference type="ARBA" id="ARBA00022692"/>
    </source>
</evidence>
<dbReference type="InterPro" id="IPR006153">
    <property type="entry name" value="Cation/H_exchanger_TM"/>
</dbReference>
<feature type="transmembrane region" description="Helical" evidence="7">
    <location>
        <begin position="27"/>
        <end position="48"/>
    </location>
</feature>
<evidence type="ECO:0000313" key="9">
    <source>
        <dbReference type="EMBL" id="SLM92548.1"/>
    </source>
</evidence>
<keyword evidence="6 7" id="KW-0472">Membrane</keyword>
<keyword evidence="3" id="KW-0813">Transport</keyword>
<feature type="domain" description="Cation/H+ exchanger transmembrane" evidence="8">
    <location>
        <begin position="4"/>
        <end position="265"/>
    </location>
</feature>
<keyword evidence="4 7" id="KW-0812">Transmembrane</keyword>
<evidence type="ECO:0000256" key="5">
    <source>
        <dbReference type="ARBA" id="ARBA00022989"/>
    </source>
</evidence>
<dbReference type="Gene3D" id="3.40.50.720">
    <property type="entry name" value="NAD(P)-binding Rossmann-like Domain"/>
    <property type="match status" value="1"/>
</dbReference>
<dbReference type="PANTHER" id="PTHR42751">
    <property type="entry name" value="SODIUM/HYDROGEN EXCHANGER FAMILY/TRKA DOMAIN PROTEIN"/>
    <property type="match status" value="1"/>
</dbReference>
<dbReference type="Pfam" id="PF00999">
    <property type="entry name" value="Na_H_Exchanger"/>
    <property type="match status" value="1"/>
</dbReference>
<comment type="similarity">
    <text evidence="2">Belongs to the monovalent cation:proton antiporter 2 (CPA2) transporter (TC 2.A.37) family.</text>
</comment>
<evidence type="ECO:0000313" key="10">
    <source>
        <dbReference type="Proteomes" id="UP000195981"/>
    </source>
</evidence>
<accession>A0A1X6X203</accession>
<proteinExistence type="inferred from homology"/>
<feature type="transmembrane region" description="Helical" evidence="7">
    <location>
        <begin position="252"/>
        <end position="275"/>
    </location>
</feature>
<feature type="transmembrane region" description="Helical" evidence="7">
    <location>
        <begin position="84"/>
        <end position="101"/>
    </location>
</feature>
<dbReference type="Gene3D" id="1.20.1530.20">
    <property type="match status" value="2"/>
</dbReference>
<feature type="transmembrane region" description="Helical" evidence="7">
    <location>
        <begin position="191"/>
        <end position="211"/>
    </location>
</feature>
<evidence type="ECO:0000256" key="3">
    <source>
        <dbReference type="ARBA" id="ARBA00022448"/>
    </source>
</evidence>
<evidence type="ECO:0000256" key="6">
    <source>
        <dbReference type="ARBA" id="ARBA00023136"/>
    </source>
</evidence>
<dbReference type="PANTHER" id="PTHR42751:SF1">
    <property type="entry name" value="CATION_PROTON ANTIPORTER YBAL-RELATED"/>
    <property type="match status" value="1"/>
</dbReference>
<name>A0A1X6X203_9MICO</name>
<sequence length="405" mass="42632">MEFLVITLIAAFACGLAAHLLRLPPLIGFIAAGFLLSALGVEPLPGLADMGRIGVALMLFTIGVLLMQDAAAVAVISFSTGEAPSPWALTLLVLIPLLVLATRRWQALGDGDLGVLFGLTIALVPGYALFEALGLSGELGALAMGLVVARTSGADQLARTLFSLRELMLIGFFLNIGFLGVPSVPHVVQGLALLLLLPLQGIGYWLLLVLLGMRHRTAVLSSLALTNFSEFALIVAALGVEAGWLASDWMHALVVAVAASFVVAAVLNPLSVSLATRISARLGPRPLAHLHPDERPIDLGDARAIVLGMGRVGRRAYDRLSDDYGLRALGVEHDATLVAQLRASGSDRGDRTIAAIARYREDVEEFEHLGLETVVHLYAGAGETLADQAAETIGLPFQRAEGTVA</sequence>
<protein>
    <submittedName>
        <fullName evidence="9">Putative Glutathione-regulated potassium-efflux system protein KefB</fullName>
    </submittedName>
</protein>
<evidence type="ECO:0000256" key="2">
    <source>
        <dbReference type="ARBA" id="ARBA00005551"/>
    </source>
</evidence>